<gene>
    <name evidence="1" type="ORF">BDP27DRAFT_1420393</name>
</gene>
<dbReference type="Proteomes" id="UP000772434">
    <property type="component" value="Unassembled WGS sequence"/>
</dbReference>
<name>A0A9P5PPW1_9AGAR</name>
<dbReference type="OrthoDB" id="3223806at2759"/>
<accession>A0A9P5PPW1</accession>
<comment type="caution">
    <text evidence="1">The sequence shown here is derived from an EMBL/GenBank/DDBJ whole genome shotgun (WGS) entry which is preliminary data.</text>
</comment>
<evidence type="ECO:0000313" key="2">
    <source>
        <dbReference type="Proteomes" id="UP000772434"/>
    </source>
</evidence>
<evidence type="ECO:0000313" key="1">
    <source>
        <dbReference type="EMBL" id="KAF9069951.1"/>
    </source>
</evidence>
<proteinExistence type="predicted"/>
<reference evidence="1" key="1">
    <citation type="submission" date="2020-11" db="EMBL/GenBank/DDBJ databases">
        <authorList>
            <consortium name="DOE Joint Genome Institute"/>
            <person name="Ahrendt S."/>
            <person name="Riley R."/>
            <person name="Andreopoulos W."/>
            <person name="Labutti K."/>
            <person name="Pangilinan J."/>
            <person name="Ruiz-Duenas F.J."/>
            <person name="Barrasa J.M."/>
            <person name="Sanchez-Garcia M."/>
            <person name="Camarero S."/>
            <person name="Miyauchi S."/>
            <person name="Serrano A."/>
            <person name="Linde D."/>
            <person name="Babiker R."/>
            <person name="Drula E."/>
            <person name="Ayuso-Fernandez I."/>
            <person name="Pacheco R."/>
            <person name="Padilla G."/>
            <person name="Ferreira P."/>
            <person name="Barriuso J."/>
            <person name="Kellner H."/>
            <person name="Castanera R."/>
            <person name="Alfaro M."/>
            <person name="Ramirez L."/>
            <person name="Pisabarro A.G."/>
            <person name="Kuo A."/>
            <person name="Tritt A."/>
            <person name="Lipzen A."/>
            <person name="He G."/>
            <person name="Yan M."/>
            <person name="Ng V."/>
            <person name="Cullen D."/>
            <person name="Martin F."/>
            <person name="Rosso M.-N."/>
            <person name="Henrissat B."/>
            <person name="Hibbett D."/>
            <person name="Martinez A.T."/>
            <person name="Grigoriev I.V."/>
        </authorList>
    </citation>
    <scope>NUCLEOTIDE SEQUENCE</scope>
    <source>
        <strain evidence="1">AH 40177</strain>
    </source>
</reference>
<dbReference type="AlphaFoldDB" id="A0A9P5PPW1"/>
<organism evidence="1 2">
    <name type="scientific">Rhodocollybia butyracea</name>
    <dbReference type="NCBI Taxonomy" id="206335"/>
    <lineage>
        <taxon>Eukaryota</taxon>
        <taxon>Fungi</taxon>
        <taxon>Dikarya</taxon>
        <taxon>Basidiomycota</taxon>
        <taxon>Agaricomycotina</taxon>
        <taxon>Agaricomycetes</taxon>
        <taxon>Agaricomycetidae</taxon>
        <taxon>Agaricales</taxon>
        <taxon>Marasmiineae</taxon>
        <taxon>Omphalotaceae</taxon>
        <taxon>Rhodocollybia</taxon>
    </lineage>
</organism>
<sequence length="164" mass="18744">MDFKDDCIFWVDSIALKGASQHDIAASQRNIIINDNLCLGLVSPLALGVHLTAVFDSISDERKLKRKDSHEALQSDLERNMLTLTIKKQMLMEHAKFWRNTITALRVVFPTGKTLLKHSHWLHTPTRTRPLLSSTPPQYLSPLSLWTPHTSAWRRPALHHLPAR</sequence>
<keyword evidence="2" id="KW-1185">Reference proteome</keyword>
<protein>
    <submittedName>
        <fullName evidence="1">Uncharacterized protein</fullName>
    </submittedName>
</protein>
<dbReference type="EMBL" id="JADNRY010000045">
    <property type="protein sequence ID" value="KAF9069951.1"/>
    <property type="molecule type" value="Genomic_DNA"/>
</dbReference>